<comment type="caution">
    <text evidence="1">The sequence shown here is derived from an EMBL/GenBank/DDBJ whole genome shotgun (WGS) entry which is preliminary data.</text>
</comment>
<reference evidence="1 2" key="1">
    <citation type="submission" date="2015-01" db="EMBL/GenBank/DDBJ databases">
        <title>Draft genome of the acidophilic iron oxidizer Acidithrix ferrooxidans strain Py-F3.</title>
        <authorList>
            <person name="Poehlein A."/>
            <person name="Eisen S."/>
            <person name="Schloemann M."/>
            <person name="Johnson B.D."/>
            <person name="Daniel R."/>
            <person name="Muehling M."/>
        </authorList>
    </citation>
    <scope>NUCLEOTIDE SEQUENCE [LARGE SCALE GENOMIC DNA]</scope>
    <source>
        <strain evidence="1 2">Py-F3</strain>
    </source>
</reference>
<sequence>MRAALCESKRSAPIRSTQWIRPNTPRDGTLYFLSLKRGSSHLFLVSIAKEIRQNRFYGKTNLFKESFTSPASRWEGLIACIGLKSINHAELWKIDRYVVQRLLNPKGNSTKLYHLLEIVNTHKLERLAKTC</sequence>
<protein>
    <submittedName>
        <fullName evidence="1">Uncharacterized protein</fullName>
    </submittedName>
</protein>
<proteinExistence type="predicted"/>
<dbReference type="Proteomes" id="UP000032360">
    <property type="component" value="Unassembled WGS sequence"/>
</dbReference>
<gene>
    <name evidence="1" type="ORF">AXFE_01310</name>
</gene>
<keyword evidence="2" id="KW-1185">Reference proteome</keyword>
<dbReference type="EMBL" id="JXYS01000001">
    <property type="protein sequence ID" value="KJF19094.1"/>
    <property type="molecule type" value="Genomic_DNA"/>
</dbReference>
<organism evidence="1 2">
    <name type="scientific">Acidithrix ferrooxidans</name>
    <dbReference type="NCBI Taxonomy" id="1280514"/>
    <lineage>
        <taxon>Bacteria</taxon>
        <taxon>Bacillati</taxon>
        <taxon>Actinomycetota</taxon>
        <taxon>Acidimicrobiia</taxon>
        <taxon>Acidimicrobiales</taxon>
        <taxon>Acidimicrobiaceae</taxon>
        <taxon>Acidithrix</taxon>
    </lineage>
</organism>
<evidence type="ECO:0000313" key="2">
    <source>
        <dbReference type="Proteomes" id="UP000032360"/>
    </source>
</evidence>
<evidence type="ECO:0000313" key="1">
    <source>
        <dbReference type="EMBL" id="KJF19094.1"/>
    </source>
</evidence>
<accession>A0A0D8HML4</accession>
<dbReference type="AlphaFoldDB" id="A0A0D8HML4"/>
<name>A0A0D8HML4_9ACTN</name>